<dbReference type="SUPFAM" id="SSF47203">
    <property type="entry name" value="Acyl-CoA dehydrogenase C-terminal domain-like"/>
    <property type="match status" value="1"/>
</dbReference>
<evidence type="ECO:0000256" key="4">
    <source>
        <dbReference type="ARBA" id="ARBA00022827"/>
    </source>
</evidence>
<dbReference type="GO" id="GO:0016627">
    <property type="term" value="F:oxidoreductase activity, acting on the CH-CH group of donors"/>
    <property type="evidence" value="ECO:0007669"/>
    <property type="project" value="InterPro"/>
</dbReference>
<evidence type="ECO:0000256" key="2">
    <source>
        <dbReference type="ARBA" id="ARBA00009347"/>
    </source>
</evidence>
<dbReference type="Pfam" id="PF02770">
    <property type="entry name" value="Acyl-CoA_dh_M"/>
    <property type="match status" value="1"/>
</dbReference>
<dbReference type="Gene3D" id="1.20.140.10">
    <property type="entry name" value="Butyryl-CoA Dehydrogenase, subunit A, domain 3"/>
    <property type="match status" value="1"/>
</dbReference>
<dbReference type="OrthoDB" id="9780544at2"/>
<dbReference type="InterPro" id="IPR036250">
    <property type="entry name" value="AcylCo_DH-like_C"/>
</dbReference>
<keyword evidence="5 6" id="KW-0560">Oxidoreductase</keyword>
<dbReference type="InterPro" id="IPR046373">
    <property type="entry name" value="Acyl-CoA_Oxase/DH_mid-dom_sf"/>
</dbReference>
<organism evidence="10">
    <name type="scientific">Caulobacter sp. (strain K31)</name>
    <dbReference type="NCBI Taxonomy" id="366602"/>
    <lineage>
        <taxon>Bacteria</taxon>
        <taxon>Pseudomonadati</taxon>
        <taxon>Pseudomonadota</taxon>
        <taxon>Alphaproteobacteria</taxon>
        <taxon>Caulobacterales</taxon>
        <taxon>Caulobacteraceae</taxon>
        <taxon>Caulobacter</taxon>
    </lineage>
</organism>
<dbReference type="InterPro" id="IPR009075">
    <property type="entry name" value="AcylCo_DH/oxidase_C"/>
</dbReference>
<dbReference type="EMBL" id="CP000927">
    <property type="protein sequence ID" value="ABZ72999.1"/>
    <property type="molecule type" value="Genomic_DNA"/>
</dbReference>
<dbReference type="KEGG" id="cak:Caul_3873"/>
<evidence type="ECO:0000313" key="10">
    <source>
        <dbReference type="EMBL" id="ABZ72999.1"/>
    </source>
</evidence>
<name>B0SVA9_CAUSK</name>
<evidence type="ECO:0000256" key="1">
    <source>
        <dbReference type="ARBA" id="ARBA00001974"/>
    </source>
</evidence>
<dbReference type="Gene3D" id="2.40.110.10">
    <property type="entry name" value="Butyryl-CoA Dehydrogenase, subunit A, domain 2"/>
    <property type="match status" value="1"/>
</dbReference>
<comment type="similarity">
    <text evidence="2 6">Belongs to the acyl-CoA dehydrogenase family.</text>
</comment>
<evidence type="ECO:0000256" key="6">
    <source>
        <dbReference type="RuleBase" id="RU362125"/>
    </source>
</evidence>
<feature type="domain" description="Acyl-CoA oxidase/dehydrogenase middle" evidence="8">
    <location>
        <begin position="137"/>
        <end position="231"/>
    </location>
</feature>
<dbReference type="eggNOG" id="COG1960">
    <property type="taxonomic scope" value="Bacteria"/>
</dbReference>
<dbReference type="PANTHER" id="PTHR43292:SF3">
    <property type="entry name" value="ACYL-COA DEHYDROGENASE FADE29"/>
    <property type="match status" value="1"/>
</dbReference>
<dbReference type="InterPro" id="IPR009100">
    <property type="entry name" value="AcylCoA_DH/oxidase_NM_dom_sf"/>
</dbReference>
<dbReference type="InterPro" id="IPR052161">
    <property type="entry name" value="Mycobact_Acyl-CoA_DH"/>
</dbReference>
<dbReference type="GO" id="GO:0050660">
    <property type="term" value="F:flavin adenine dinucleotide binding"/>
    <property type="evidence" value="ECO:0007669"/>
    <property type="project" value="InterPro"/>
</dbReference>
<comment type="cofactor">
    <cofactor evidence="1 6">
        <name>FAD</name>
        <dbReference type="ChEBI" id="CHEBI:57692"/>
    </cofactor>
</comment>
<protein>
    <submittedName>
        <fullName evidence="10">Acyl-CoA dehydrogenase domain protein</fullName>
    </submittedName>
</protein>
<evidence type="ECO:0000256" key="3">
    <source>
        <dbReference type="ARBA" id="ARBA00022630"/>
    </source>
</evidence>
<dbReference type="SUPFAM" id="SSF56645">
    <property type="entry name" value="Acyl-CoA dehydrogenase NM domain-like"/>
    <property type="match status" value="1"/>
</dbReference>
<sequence length="406" mass="43475">MVRRATPFPYPVSSRSASDEAFLALVSAFLAEALTPDLRAAGRRTLGVHSEIEACRAWHARLFARGWIAPAWPAAWGGTGWTARQRFLFDRECALNDAPVLFAGGLRSLGPLLIEAGSDAQRARYLGPILSGEDLWCQGFSEPGAGSDLAAVSCRADRRGEAYHVSGTKIWTTGAHLANRMFGLFRTAHGERRQQGLTFLLIDMDSPGLTVSPILDLAGQHEFNQVFFDDVIVPVDNRVGAENDGWSMAKRLMQLARANNTPAALVRRALRHAAEQLRLAGLDVDPDLRRRLASLAVDVDAFEQLELAALPSGRPGPHDQIAPSMLKLVGSELHQQVAELAMEIAGPSAAVALGALGVVGGVAGGEALDAGARAMARRLSLRAATIYSGASEMQRDVIARHLLAAT</sequence>
<dbReference type="AlphaFoldDB" id="B0SVA9"/>
<dbReference type="Pfam" id="PF02771">
    <property type="entry name" value="Acyl-CoA_dh_N"/>
    <property type="match status" value="1"/>
</dbReference>
<dbReference type="Pfam" id="PF00441">
    <property type="entry name" value="Acyl-CoA_dh_1"/>
    <property type="match status" value="1"/>
</dbReference>
<accession>B0SVA9</accession>
<dbReference type="InterPro" id="IPR013786">
    <property type="entry name" value="AcylCoA_DH/ox_N"/>
</dbReference>
<dbReference type="STRING" id="366602.Caul_3873"/>
<dbReference type="InterPro" id="IPR006091">
    <property type="entry name" value="Acyl-CoA_Oxase/DH_mid-dom"/>
</dbReference>
<evidence type="ECO:0000259" key="7">
    <source>
        <dbReference type="Pfam" id="PF00441"/>
    </source>
</evidence>
<reference evidence="10" key="1">
    <citation type="submission" date="2008-01" db="EMBL/GenBank/DDBJ databases">
        <title>Complete sequence of chromosome of Caulobacter sp. K31.</title>
        <authorList>
            <consortium name="US DOE Joint Genome Institute"/>
            <person name="Copeland A."/>
            <person name="Lucas S."/>
            <person name="Lapidus A."/>
            <person name="Barry K."/>
            <person name="Glavina del Rio T."/>
            <person name="Dalin E."/>
            <person name="Tice H."/>
            <person name="Pitluck S."/>
            <person name="Bruce D."/>
            <person name="Goodwin L."/>
            <person name="Thompson L.S."/>
            <person name="Brettin T."/>
            <person name="Detter J.C."/>
            <person name="Han C."/>
            <person name="Schmutz J."/>
            <person name="Larimer F."/>
            <person name="Land M."/>
            <person name="Hauser L."/>
            <person name="Kyrpides N."/>
            <person name="Kim E."/>
            <person name="Stephens C."/>
            <person name="Richardson P."/>
        </authorList>
    </citation>
    <scope>NUCLEOTIDE SEQUENCE [LARGE SCALE GENOMIC DNA]</scope>
    <source>
        <strain evidence="10">K31</strain>
    </source>
</reference>
<feature type="domain" description="Acyl-CoA dehydrogenase/oxidase N-terminal" evidence="9">
    <location>
        <begin position="18"/>
        <end position="133"/>
    </location>
</feature>
<dbReference type="InterPro" id="IPR037069">
    <property type="entry name" value="AcylCoA_DH/ox_N_sf"/>
</dbReference>
<dbReference type="HOGENOM" id="CLU_018204_9_0_5"/>
<evidence type="ECO:0000259" key="8">
    <source>
        <dbReference type="Pfam" id="PF02770"/>
    </source>
</evidence>
<feature type="domain" description="Acyl-CoA dehydrogenase/oxidase C-terminal" evidence="7">
    <location>
        <begin position="243"/>
        <end position="403"/>
    </location>
</feature>
<dbReference type="Gene3D" id="1.10.540.10">
    <property type="entry name" value="Acyl-CoA dehydrogenase/oxidase, N-terminal domain"/>
    <property type="match status" value="1"/>
</dbReference>
<gene>
    <name evidence="10" type="ordered locus">Caul_3873</name>
</gene>
<keyword evidence="4 6" id="KW-0274">FAD</keyword>
<dbReference type="PANTHER" id="PTHR43292">
    <property type="entry name" value="ACYL-COA DEHYDROGENASE"/>
    <property type="match status" value="1"/>
</dbReference>
<keyword evidence="3 6" id="KW-0285">Flavoprotein</keyword>
<proteinExistence type="inferred from homology"/>
<evidence type="ECO:0000259" key="9">
    <source>
        <dbReference type="Pfam" id="PF02771"/>
    </source>
</evidence>
<dbReference type="GO" id="GO:0005886">
    <property type="term" value="C:plasma membrane"/>
    <property type="evidence" value="ECO:0007669"/>
    <property type="project" value="TreeGrafter"/>
</dbReference>
<evidence type="ECO:0000256" key="5">
    <source>
        <dbReference type="ARBA" id="ARBA00023002"/>
    </source>
</evidence>